<gene>
    <name evidence="1" type="ORF">F2Q70_00016606</name>
</gene>
<name>A0A8S9HUQ1_BRACR</name>
<proteinExistence type="predicted"/>
<organism evidence="1">
    <name type="scientific">Brassica cretica</name>
    <name type="common">Mustard</name>
    <dbReference type="NCBI Taxonomy" id="69181"/>
    <lineage>
        <taxon>Eukaryota</taxon>
        <taxon>Viridiplantae</taxon>
        <taxon>Streptophyta</taxon>
        <taxon>Embryophyta</taxon>
        <taxon>Tracheophyta</taxon>
        <taxon>Spermatophyta</taxon>
        <taxon>Magnoliopsida</taxon>
        <taxon>eudicotyledons</taxon>
        <taxon>Gunneridae</taxon>
        <taxon>Pentapetalae</taxon>
        <taxon>rosids</taxon>
        <taxon>malvids</taxon>
        <taxon>Brassicales</taxon>
        <taxon>Brassicaceae</taxon>
        <taxon>Brassiceae</taxon>
        <taxon>Brassica</taxon>
    </lineage>
</organism>
<comment type="caution">
    <text evidence="1">The sequence shown here is derived from an EMBL/GenBank/DDBJ whole genome shotgun (WGS) entry which is preliminary data.</text>
</comment>
<evidence type="ECO:0000313" key="1">
    <source>
        <dbReference type="EMBL" id="KAF2561324.1"/>
    </source>
</evidence>
<sequence length="102" mass="11341">MRQVHSQVLTLAFCRSRSGSRFGNQSLLEIWFKRFRSQLLARSGIKEVAARGSVAAARVSRAAGGLRRRRRGSARAGLRLLSLLWLNPRGTSPFISNGRGYV</sequence>
<dbReference type="AlphaFoldDB" id="A0A8S9HUQ1"/>
<dbReference type="EMBL" id="QGKY02001250">
    <property type="protein sequence ID" value="KAF2561324.1"/>
    <property type="molecule type" value="Genomic_DNA"/>
</dbReference>
<accession>A0A8S9HUQ1</accession>
<protein>
    <submittedName>
        <fullName evidence="1">Uncharacterized protein</fullName>
    </submittedName>
</protein>
<reference evidence="1" key="1">
    <citation type="submission" date="2019-12" db="EMBL/GenBank/DDBJ databases">
        <title>Genome sequencing and annotation of Brassica cretica.</title>
        <authorList>
            <person name="Studholme D.J."/>
            <person name="Sarris P.F."/>
        </authorList>
    </citation>
    <scope>NUCLEOTIDE SEQUENCE</scope>
    <source>
        <strain evidence="1">PFS-102/07</strain>
        <tissue evidence="1">Leaf</tissue>
    </source>
</reference>